<protein>
    <recommendedName>
        <fullName evidence="1">Parvulin-like PPIase</fullName>
    </recommendedName>
    <alternativeName>
        <fullName evidence="7">Peptidyl-prolyl cis-trans isomerase plp</fullName>
    </alternativeName>
    <alternativeName>
        <fullName evidence="8">Rotamase plp</fullName>
    </alternativeName>
</protein>
<evidence type="ECO:0000256" key="6">
    <source>
        <dbReference type="ARBA" id="ARBA00023235"/>
    </source>
</evidence>
<dbReference type="AlphaFoldDB" id="A0A1G8ERX6"/>
<dbReference type="OrthoDB" id="9791746at2"/>
<dbReference type="InterPro" id="IPR050280">
    <property type="entry name" value="OMP_Chaperone_SurA"/>
</dbReference>
<dbReference type="PROSITE" id="PS50198">
    <property type="entry name" value="PPIC_PPIASE_2"/>
    <property type="match status" value="1"/>
</dbReference>
<dbReference type="InterPro" id="IPR023058">
    <property type="entry name" value="PPIase_PpiC_CS"/>
</dbReference>
<sequence>MADVSRARRLAPALVAVFALLVGLDAPPRAAWAQQMQRIAAVVNDDLVSLYDVQARTSFVISTSNLANTEEVRQRLFGQILRTLIDERLRLKAAEGAGIEASEAEVDRMVASIEASNNLPPGSFERMLAANGLDRENARAQFRARIAWRKYIQAEGRRDLSVSDEEIEAELNQLKAAEGRPQRHLAEIVLTLDDPRESAELAETARQLVSQIRQGADFAALANRFSQTATAAVGGDLGWVPQGRLDPALERAIQDLGPGEVSAPVRTETAYHILKLIERRDAGGRPEESVFNLSQIHLPYSGAHAVSEARAAEIVEQARAAADCQAFQALAEEVATPGSGPLGRLKSGDLPDTVAQAVSGLEPGQTTPPVAVNDARLILMVCDRETVGGLPSRAEIEERLHAEKLNALSRRRLRELRRAAMIDIRL</sequence>
<evidence type="ECO:0000256" key="3">
    <source>
        <dbReference type="ARBA" id="ARBA00022764"/>
    </source>
</evidence>
<evidence type="ECO:0000256" key="5">
    <source>
        <dbReference type="ARBA" id="ARBA00023186"/>
    </source>
</evidence>
<evidence type="ECO:0000256" key="8">
    <source>
        <dbReference type="ARBA" id="ARBA00031484"/>
    </source>
</evidence>
<dbReference type="Pfam" id="PF09312">
    <property type="entry name" value="SurA_N"/>
    <property type="match status" value="1"/>
</dbReference>
<keyword evidence="5" id="KW-0143">Chaperone</keyword>
<dbReference type="InterPro" id="IPR046357">
    <property type="entry name" value="PPIase_dom_sf"/>
</dbReference>
<keyword evidence="2" id="KW-0732">Signal</keyword>
<keyword evidence="12" id="KW-1185">Reference proteome</keyword>
<feature type="domain" description="PpiC" evidence="10">
    <location>
        <begin position="180"/>
        <end position="278"/>
    </location>
</feature>
<reference evidence="12" key="1">
    <citation type="submission" date="2016-10" db="EMBL/GenBank/DDBJ databases">
        <authorList>
            <person name="Varghese N."/>
            <person name="Submissions S."/>
        </authorList>
    </citation>
    <scope>NUCLEOTIDE SEQUENCE [LARGE SCALE GENOMIC DNA]</scope>
    <source>
        <strain evidence="12">930I</strain>
    </source>
</reference>
<evidence type="ECO:0000256" key="4">
    <source>
        <dbReference type="ARBA" id="ARBA00023110"/>
    </source>
</evidence>
<dbReference type="Proteomes" id="UP000217076">
    <property type="component" value="Unassembled WGS sequence"/>
</dbReference>
<dbReference type="InterPro" id="IPR027304">
    <property type="entry name" value="Trigger_fact/SurA_dom_sf"/>
</dbReference>
<gene>
    <name evidence="11" type="ORF">SAMN05421742_11118</name>
</gene>
<evidence type="ECO:0000313" key="12">
    <source>
        <dbReference type="Proteomes" id="UP000217076"/>
    </source>
</evidence>
<dbReference type="SUPFAM" id="SSF109998">
    <property type="entry name" value="Triger factor/SurA peptide-binding domain-like"/>
    <property type="match status" value="1"/>
</dbReference>
<evidence type="ECO:0000256" key="2">
    <source>
        <dbReference type="ARBA" id="ARBA00022729"/>
    </source>
</evidence>
<keyword evidence="3" id="KW-0574">Periplasm</keyword>
<dbReference type="Gene3D" id="3.10.50.40">
    <property type="match status" value="2"/>
</dbReference>
<evidence type="ECO:0000256" key="7">
    <source>
        <dbReference type="ARBA" id="ARBA00030642"/>
    </source>
</evidence>
<evidence type="ECO:0000256" key="1">
    <source>
        <dbReference type="ARBA" id="ARBA00018370"/>
    </source>
</evidence>
<dbReference type="STRING" id="83401.SAMN05421742_11118"/>
<organism evidence="11 12">
    <name type="scientific">Roseospirillum parvum</name>
    <dbReference type="NCBI Taxonomy" id="83401"/>
    <lineage>
        <taxon>Bacteria</taxon>
        <taxon>Pseudomonadati</taxon>
        <taxon>Pseudomonadota</taxon>
        <taxon>Alphaproteobacteria</taxon>
        <taxon>Rhodospirillales</taxon>
        <taxon>Rhodospirillaceae</taxon>
        <taxon>Roseospirillum</taxon>
    </lineage>
</organism>
<dbReference type="PANTHER" id="PTHR47637:SF1">
    <property type="entry name" value="CHAPERONE SURA"/>
    <property type="match status" value="1"/>
</dbReference>
<evidence type="ECO:0000256" key="9">
    <source>
        <dbReference type="PROSITE-ProRule" id="PRU00278"/>
    </source>
</evidence>
<dbReference type="PANTHER" id="PTHR47637">
    <property type="entry name" value="CHAPERONE SURA"/>
    <property type="match status" value="1"/>
</dbReference>
<accession>A0A1G8ERX6</accession>
<dbReference type="GO" id="GO:0003755">
    <property type="term" value="F:peptidyl-prolyl cis-trans isomerase activity"/>
    <property type="evidence" value="ECO:0007669"/>
    <property type="project" value="UniProtKB-KW"/>
</dbReference>
<dbReference type="PROSITE" id="PS01096">
    <property type="entry name" value="PPIC_PPIASE_1"/>
    <property type="match status" value="1"/>
</dbReference>
<dbReference type="InterPro" id="IPR000297">
    <property type="entry name" value="PPIase_PpiC"/>
</dbReference>
<dbReference type="RefSeq" id="WP_092621147.1">
    <property type="nucleotide sequence ID" value="NZ_FNCV01000011.1"/>
</dbReference>
<keyword evidence="6 9" id="KW-0413">Isomerase</keyword>
<evidence type="ECO:0000259" key="10">
    <source>
        <dbReference type="PROSITE" id="PS50198"/>
    </source>
</evidence>
<dbReference type="Gene3D" id="1.10.4030.10">
    <property type="entry name" value="Porin chaperone SurA, peptide-binding domain"/>
    <property type="match status" value="1"/>
</dbReference>
<dbReference type="Pfam" id="PF00639">
    <property type="entry name" value="Rotamase"/>
    <property type="match status" value="2"/>
</dbReference>
<dbReference type="EMBL" id="FNCV01000011">
    <property type="protein sequence ID" value="SDH72615.1"/>
    <property type="molecule type" value="Genomic_DNA"/>
</dbReference>
<evidence type="ECO:0000313" key="11">
    <source>
        <dbReference type="EMBL" id="SDH72615.1"/>
    </source>
</evidence>
<name>A0A1G8ERX6_9PROT</name>
<keyword evidence="4 9" id="KW-0697">Rotamase</keyword>
<proteinExistence type="predicted"/>
<dbReference type="InterPro" id="IPR015391">
    <property type="entry name" value="SurA_N"/>
</dbReference>
<dbReference type="SUPFAM" id="SSF54534">
    <property type="entry name" value="FKBP-like"/>
    <property type="match status" value="2"/>
</dbReference>